<evidence type="ECO:0000313" key="1">
    <source>
        <dbReference type="EMBL" id="MCI16009.1"/>
    </source>
</evidence>
<protein>
    <submittedName>
        <fullName evidence="1">Uncharacterized protein</fullName>
    </submittedName>
</protein>
<name>A0A392PWX1_9FABA</name>
<keyword evidence="2" id="KW-1185">Reference proteome</keyword>
<dbReference type="EMBL" id="LXQA010099005">
    <property type="protein sequence ID" value="MCI16009.1"/>
    <property type="molecule type" value="Genomic_DNA"/>
</dbReference>
<dbReference type="Proteomes" id="UP000265520">
    <property type="component" value="Unassembled WGS sequence"/>
</dbReference>
<comment type="caution">
    <text evidence="1">The sequence shown here is derived from an EMBL/GenBank/DDBJ whole genome shotgun (WGS) entry which is preliminary data.</text>
</comment>
<feature type="non-terminal residue" evidence="1">
    <location>
        <position position="50"/>
    </location>
</feature>
<accession>A0A392PWX1</accession>
<dbReference type="AlphaFoldDB" id="A0A392PWX1"/>
<sequence>MKPYTHTLEPDEIRPSRVCENEAMVSKIFDVSCTAGTIAEKIFLVYYFTA</sequence>
<proteinExistence type="predicted"/>
<evidence type="ECO:0000313" key="2">
    <source>
        <dbReference type="Proteomes" id="UP000265520"/>
    </source>
</evidence>
<reference evidence="1 2" key="1">
    <citation type="journal article" date="2018" name="Front. Plant Sci.">
        <title>Red Clover (Trifolium pratense) and Zigzag Clover (T. medium) - A Picture of Genomic Similarities and Differences.</title>
        <authorList>
            <person name="Dluhosova J."/>
            <person name="Istvanek J."/>
            <person name="Nedelnik J."/>
            <person name="Repkova J."/>
        </authorList>
    </citation>
    <scope>NUCLEOTIDE SEQUENCE [LARGE SCALE GENOMIC DNA]</scope>
    <source>
        <strain evidence="2">cv. 10/8</strain>
        <tissue evidence="1">Leaf</tissue>
    </source>
</reference>
<organism evidence="1 2">
    <name type="scientific">Trifolium medium</name>
    <dbReference type="NCBI Taxonomy" id="97028"/>
    <lineage>
        <taxon>Eukaryota</taxon>
        <taxon>Viridiplantae</taxon>
        <taxon>Streptophyta</taxon>
        <taxon>Embryophyta</taxon>
        <taxon>Tracheophyta</taxon>
        <taxon>Spermatophyta</taxon>
        <taxon>Magnoliopsida</taxon>
        <taxon>eudicotyledons</taxon>
        <taxon>Gunneridae</taxon>
        <taxon>Pentapetalae</taxon>
        <taxon>rosids</taxon>
        <taxon>fabids</taxon>
        <taxon>Fabales</taxon>
        <taxon>Fabaceae</taxon>
        <taxon>Papilionoideae</taxon>
        <taxon>50 kb inversion clade</taxon>
        <taxon>NPAAA clade</taxon>
        <taxon>Hologalegina</taxon>
        <taxon>IRL clade</taxon>
        <taxon>Trifolieae</taxon>
        <taxon>Trifolium</taxon>
    </lineage>
</organism>